<feature type="region of interest" description="Disordered" evidence="1">
    <location>
        <begin position="166"/>
        <end position="186"/>
    </location>
</feature>
<evidence type="ECO:0000313" key="3">
    <source>
        <dbReference type="Proteomes" id="UP000234331"/>
    </source>
</evidence>
<protein>
    <submittedName>
        <fullName evidence="2">Uncharacterized protein</fullName>
    </submittedName>
</protein>
<proteinExistence type="predicted"/>
<keyword evidence="3" id="KW-1185">Reference proteome</keyword>
<sequence length="186" mass="17064">MVRGLQLAAADVAGSGLFAGGASFAGEVFDGAGLFAGAAAAGGAAGARVAAAGGTARVAGRAAGAGAWVAACCCVAAGSAAAPSAGATAAGAVVAADGGSGLTDGGGLTVVERAGSADTGTVAWAVGDGAAALVSVVAVGVLAAGRSAATPMMSARYRTTPKAIFSPVSGPTTARTRRSRPAITRS</sequence>
<gene>
    <name evidence="2" type="ORF">FRACA_1730011</name>
</gene>
<evidence type="ECO:0000313" key="2">
    <source>
        <dbReference type="EMBL" id="SNQ47164.1"/>
    </source>
</evidence>
<dbReference type="AlphaFoldDB" id="A0A2I2KNB9"/>
<evidence type="ECO:0000256" key="1">
    <source>
        <dbReference type="SAM" id="MobiDB-lite"/>
    </source>
</evidence>
<dbReference type="Proteomes" id="UP000234331">
    <property type="component" value="Unassembled WGS sequence"/>
</dbReference>
<organism evidence="2 3">
    <name type="scientific">Frankia canadensis</name>
    <dbReference type="NCBI Taxonomy" id="1836972"/>
    <lineage>
        <taxon>Bacteria</taxon>
        <taxon>Bacillati</taxon>
        <taxon>Actinomycetota</taxon>
        <taxon>Actinomycetes</taxon>
        <taxon>Frankiales</taxon>
        <taxon>Frankiaceae</taxon>
        <taxon>Frankia</taxon>
    </lineage>
</organism>
<accession>A0A2I2KNB9</accession>
<dbReference type="EMBL" id="FZMO01000083">
    <property type="protein sequence ID" value="SNQ47164.1"/>
    <property type="molecule type" value="Genomic_DNA"/>
</dbReference>
<reference evidence="2 3" key="1">
    <citation type="submission" date="2017-06" db="EMBL/GenBank/DDBJ databases">
        <authorList>
            <person name="Kim H.J."/>
            <person name="Triplett B.A."/>
        </authorList>
    </citation>
    <scope>NUCLEOTIDE SEQUENCE [LARGE SCALE GENOMIC DNA]</scope>
    <source>
        <strain evidence="2">FRACA_ARgP5</strain>
    </source>
</reference>
<name>A0A2I2KNB9_9ACTN</name>